<keyword evidence="2" id="KW-0378">Hydrolase</keyword>
<dbReference type="InterPro" id="IPR012338">
    <property type="entry name" value="Beta-lactam/transpept-like"/>
</dbReference>
<evidence type="ECO:0000313" key="2">
    <source>
        <dbReference type="EMBL" id="APA98622.1"/>
    </source>
</evidence>
<dbReference type="EMBL" id="BBYQ01000142">
    <property type="protein sequence ID" value="GAP32126.1"/>
    <property type="molecule type" value="Genomic_DNA"/>
</dbReference>
<keyword evidence="4" id="KW-1185">Reference proteome</keyword>
<dbReference type="Proteomes" id="UP000037179">
    <property type="component" value="Unassembled WGS sequence"/>
</dbReference>
<dbReference type="Proteomes" id="UP000180166">
    <property type="component" value="Chromosome"/>
</dbReference>
<dbReference type="OrthoDB" id="3174977at2"/>
<dbReference type="PROSITE" id="PS51257">
    <property type="entry name" value="PROKAR_LIPOPROTEIN"/>
    <property type="match status" value="1"/>
</dbReference>
<feature type="domain" description="Beta-lactamase-related" evidence="1">
    <location>
        <begin position="48"/>
        <end position="364"/>
    </location>
</feature>
<dbReference type="PANTHER" id="PTHR46825:SF7">
    <property type="entry name" value="D-ALANYL-D-ALANINE CARBOXYPEPTIDASE"/>
    <property type="match status" value="1"/>
</dbReference>
<dbReference type="PANTHER" id="PTHR46825">
    <property type="entry name" value="D-ALANYL-D-ALANINE-CARBOXYPEPTIDASE/ENDOPEPTIDASE AMPH"/>
    <property type="match status" value="1"/>
</dbReference>
<evidence type="ECO:0000313" key="5">
    <source>
        <dbReference type="Proteomes" id="UP000180166"/>
    </source>
</evidence>
<dbReference type="EMBL" id="CP017839">
    <property type="protein sequence ID" value="APA98622.1"/>
    <property type="molecule type" value="Genomic_DNA"/>
</dbReference>
<proteinExistence type="predicted"/>
<keyword evidence="2" id="KW-0121">Carboxypeptidase</keyword>
<keyword evidence="2" id="KW-0645">Protease</keyword>
<protein>
    <submittedName>
        <fullName evidence="2 3">Peptidase</fullName>
        <ecNumber evidence="2">3.4.16.4</ecNumber>
    </submittedName>
</protein>
<organism evidence="2 5">
    <name type="scientific">Nocardia seriolae</name>
    <dbReference type="NCBI Taxonomy" id="37332"/>
    <lineage>
        <taxon>Bacteria</taxon>
        <taxon>Bacillati</taxon>
        <taxon>Actinomycetota</taxon>
        <taxon>Actinomycetes</taxon>
        <taxon>Mycobacteriales</taxon>
        <taxon>Nocardiaceae</taxon>
        <taxon>Nocardia</taxon>
    </lineage>
</organism>
<evidence type="ECO:0000313" key="3">
    <source>
        <dbReference type="EMBL" id="GAP32126.1"/>
    </source>
</evidence>
<reference evidence="4" key="1">
    <citation type="submission" date="2015-07" db="EMBL/GenBank/DDBJ databases">
        <title>Nocardia seriolae U-1 whole genome shotgun sequence.</title>
        <authorList>
            <person name="Imajoh M."/>
            <person name="Fukumoto Y."/>
            <person name="Sukeda M."/>
            <person name="Yamane J."/>
            <person name="Yamasaki K."/>
            <person name="Shimizu M."/>
            <person name="Ohnishi K."/>
            <person name="Oshima S."/>
        </authorList>
    </citation>
    <scope>NUCLEOTIDE SEQUENCE [LARGE SCALE GENOMIC DNA]</scope>
    <source>
        <strain evidence="4">U-1</strain>
    </source>
</reference>
<dbReference type="Gene3D" id="3.40.710.10">
    <property type="entry name" value="DD-peptidase/beta-lactamase superfamily"/>
    <property type="match status" value="1"/>
</dbReference>
<evidence type="ECO:0000313" key="4">
    <source>
        <dbReference type="Proteomes" id="UP000037179"/>
    </source>
</evidence>
<gene>
    <name evidence="2" type="ORF">NS506_04574</name>
    <name evidence="3" type="ORF">NSK11_contig00142-0019</name>
</gene>
<dbReference type="InterPro" id="IPR050491">
    <property type="entry name" value="AmpC-like"/>
</dbReference>
<dbReference type="RefSeq" id="WP_096490567.1">
    <property type="nucleotide sequence ID" value="NZ_AP028458.1"/>
</dbReference>
<dbReference type="GeneID" id="93374875"/>
<sequence>MRIVPTVTVLALLGAAGCGSVSDNGPQVVSTTPMAVSPKRVEKIRDDIDGLVRGGTTGVIATLTENGQTVTLTAGVADRITRAPIPMAPPQQVRVGSISKTFAATIIMQLVSEGKVGLDEPVDTYLPGLLRGDGVDGRVITVRQILQHRSGLPEMSKDPELDVVRAAATGRTVTPGEEIAIALRRPAQFAPGERFKYTNTNFIVAGMLVEKVTGRMYSDELAGRITTPGGLPDTYLPGPGEVGFRGSHPQGYAMVGETPTDVTRSEPSIAWSAGGLISTGNDLNRFFMALLAGKIVADAQLREMLTVQPHSADAPYDYALGIGSVRLSCGAEYFGHVGSIAGFTTVSGATRDGRAVTVAINETTDREPDFTDLLGDALCP</sequence>
<evidence type="ECO:0000259" key="1">
    <source>
        <dbReference type="Pfam" id="PF00144"/>
    </source>
</evidence>
<dbReference type="InterPro" id="IPR001466">
    <property type="entry name" value="Beta-lactam-related"/>
</dbReference>
<reference evidence="3 4" key="2">
    <citation type="journal article" date="2016" name="Genome Announc.">
        <title>Draft Genome Sequence of Erythromycin- and Oxytetracycline-Sensitive Nocardia seriolae Strain U-1 (NBRC 110359).</title>
        <authorList>
            <person name="Imajoh M."/>
            <person name="Sukeda M."/>
            <person name="Shimizu M."/>
            <person name="Yamane J."/>
            <person name="Ohnishi K."/>
            <person name="Oshima S."/>
        </authorList>
    </citation>
    <scope>NUCLEOTIDE SEQUENCE [LARGE SCALE GENOMIC DNA]</scope>
    <source>
        <strain evidence="3 4">U-1</strain>
    </source>
</reference>
<dbReference type="SUPFAM" id="SSF56601">
    <property type="entry name" value="beta-lactamase/transpeptidase-like"/>
    <property type="match status" value="1"/>
</dbReference>
<dbReference type="AlphaFoldDB" id="A0A0B8NCS9"/>
<dbReference type="EC" id="3.4.16.4" evidence="2"/>
<dbReference type="KEGG" id="nsr:NS506_04574"/>
<reference evidence="2 5" key="3">
    <citation type="submission" date="2016-10" db="EMBL/GenBank/DDBJ databases">
        <title>Genome sequence of Nocardia seriolae strain EM150506, isolated from Anguila japonica.</title>
        <authorList>
            <person name="Han H.-J."/>
        </authorList>
    </citation>
    <scope>NUCLEOTIDE SEQUENCE [LARGE SCALE GENOMIC DNA]</scope>
    <source>
        <strain evidence="2 5">EM150506</strain>
    </source>
</reference>
<name>A0A0B8NCS9_9NOCA</name>
<accession>A0A0B8NCS9</accession>
<dbReference type="GO" id="GO:0009002">
    <property type="term" value="F:serine-type D-Ala-D-Ala carboxypeptidase activity"/>
    <property type="evidence" value="ECO:0007669"/>
    <property type="project" value="UniProtKB-EC"/>
</dbReference>
<dbReference type="Pfam" id="PF00144">
    <property type="entry name" value="Beta-lactamase"/>
    <property type="match status" value="1"/>
</dbReference>